<protein>
    <recommendedName>
        <fullName evidence="4">Cilia- and flagella-associated protein 36</fullName>
    </recommendedName>
    <alternativeName>
        <fullName evidence="9">Coiled-coil domain-containing protein 104</fullName>
    </alternativeName>
</protein>
<evidence type="ECO:0000256" key="9">
    <source>
        <dbReference type="ARBA" id="ARBA00031593"/>
    </source>
</evidence>
<keyword evidence="12" id="KW-1185">Reference proteome</keyword>
<comment type="caution">
    <text evidence="11">The sequence shown here is derived from an EMBL/GenBank/DDBJ whole genome shotgun (WGS) entry which is preliminary data.</text>
</comment>
<keyword evidence="6" id="KW-0175">Coiled coil</keyword>
<dbReference type="InterPro" id="IPR023379">
    <property type="entry name" value="BART_dom"/>
</dbReference>
<dbReference type="GO" id="GO:0005930">
    <property type="term" value="C:axoneme"/>
    <property type="evidence" value="ECO:0007669"/>
    <property type="project" value="TreeGrafter"/>
</dbReference>
<dbReference type="EMBL" id="LGRX02029245">
    <property type="protein sequence ID" value="KAK3247073.1"/>
    <property type="molecule type" value="Genomic_DNA"/>
</dbReference>
<evidence type="ECO:0000256" key="4">
    <source>
        <dbReference type="ARBA" id="ARBA00021815"/>
    </source>
</evidence>
<feature type="domain" description="BART" evidence="10">
    <location>
        <begin position="24"/>
        <end position="119"/>
    </location>
</feature>
<evidence type="ECO:0000313" key="12">
    <source>
        <dbReference type="Proteomes" id="UP001190700"/>
    </source>
</evidence>
<reference evidence="11 12" key="1">
    <citation type="journal article" date="2015" name="Genome Biol. Evol.">
        <title>Comparative Genomics of a Bacterivorous Green Alga Reveals Evolutionary Causalities and Consequences of Phago-Mixotrophic Mode of Nutrition.</title>
        <authorList>
            <person name="Burns J.A."/>
            <person name="Paasch A."/>
            <person name="Narechania A."/>
            <person name="Kim E."/>
        </authorList>
    </citation>
    <scope>NUCLEOTIDE SEQUENCE [LARGE SCALE GENOMIC DNA]</scope>
    <source>
        <strain evidence="11 12">PLY_AMNH</strain>
    </source>
</reference>
<dbReference type="Proteomes" id="UP001190700">
    <property type="component" value="Unassembled WGS sequence"/>
</dbReference>
<evidence type="ECO:0000259" key="10">
    <source>
        <dbReference type="Pfam" id="PF11527"/>
    </source>
</evidence>
<evidence type="ECO:0000256" key="2">
    <source>
        <dbReference type="ARBA" id="ARBA00004496"/>
    </source>
</evidence>
<dbReference type="GO" id="GO:0097546">
    <property type="term" value="C:ciliary base"/>
    <property type="evidence" value="ECO:0007669"/>
    <property type="project" value="TreeGrafter"/>
</dbReference>
<feature type="domain" description="BART" evidence="10">
    <location>
        <begin position="168"/>
        <end position="269"/>
    </location>
</feature>
<evidence type="ECO:0000256" key="3">
    <source>
        <dbReference type="ARBA" id="ARBA00007460"/>
    </source>
</evidence>
<dbReference type="InterPro" id="IPR038888">
    <property type="entry name" value="CFAP36"/>
</dbReference>
<name>A0AAE0F0A7_9CHLO</name>
<organism evidence="11 12">
    <name type="scientific">Cymbomonas tetramitiformis</name>
    <dbReference type="NCBI Taxonomy" id="36881"/>
    <lineage>
        <taxon>Eukaryota</taxon>
        <taxon>Viridiplantae</taxon>
        <taxon>Chlorophyta</taxon>
        <taxon>Pyramimonadophyceae</taxon>
        <taxon>Pyramimonadales</taxon>
        <taxon>Pyramimonadaceae</taxon>
        <taxon>Cymbomonas</taxon>
    </lineage>
</organism>
<comment type="subcellular location">
    <subcellularLocation>
        <location evidence="1">Cell projection</location>
        <location evidence="1">Cilium</location>
    </subcellularLocation>
    <subcellularLocation>
        <location evidence="2">Cytoplasm</location>
    </subcellularLocation>
</comment>
<proteinExistence type="inferred from homology"/>
<evidence type="ECO:0000256" key="8">
    <source>
        <dbReference type="ARBA" id="ARBA00023273"/>
    </source>
</evidence>
<comment type="similarity">
    <text evidence="3">Belongs to the CFAP36 family.</text>
</comment>
<dbReference type="PANTHER" id="PTHR21532:SF0">
    <property type="entry name" value="CILIA- AND FLAGELLA-ASSOCIATED PROTEIN 36"/>
    <property type="match status" value="1"/>
</dbReference>
<accession>A0AAE0F0A7</accession>
<evidence type="ECO:0000256" key="5">
    <source>
        <dbReference type="ARBA" id="ARBA00022490"/>
    </source>
</evidence>
<keyword evidence="5" id="KW-0963">Cytoplasm</keyword>
<keyword evidence="7" id="KW-0969">Cilium</keyword>
<evidence type="ECO:0000256" key="7">
    <source>
        <dbReference type="ARBA" id="ARBA00023069"/>
    </source>
</evidence>
<evidence type="ECO:0000256" key="6">
    <source>
        <dbReference type="ARBA" id="ARBA00023054"/>
    </source>
</evidence>
<dbReference type="Pfam" id="PF11527">
    <property type="entry name" value="ARL2_Bind_BART"/>
    <property type="match status" value="2"/>
</dbReference>
<keyword evidence="8" id="KW-0966">Cell projection</keyword>
<dbReference type="PANTHER" id="PTHR21532">
    <property type="entry name" value="PHOSPHODIESTERASE HL"/>
    <property type="match status" value="1"/>
</dbReference>
<sequence length="271" mass="31140">MENMEDVMPEAVMHFLNNVQPDLDVFANDNCDTFRDVKVDADQEQDLEHYRLFQEYVKVFEEGMQNFLLGNDLSLEKFVAICKKAESDLRKGQDNPDVEFLDLLSFIDNYSEFLLFMRDTWRLKHVGQGTVTLQCAPLPETAPAPAKDLKRIMPEAVTFLLHAVQPILDQWVEKNCIKFLGGGEDDEDEEHSLEHFELFKRYTAIFEKHMSAFLVSRDISLEDFVARCKEAKAEKEAGHVTTAASFLSVVTLMDDFPAFLEYMQEEAAACE</sequence>
<dbReference type="InterPro" id="IPR042541">
    <property type="entry name" value="BART_sf"/>
</dbReference>
<evidence type="ECO:0000256" key="1">
    <source>
        <dbReference type="ARBA" id="ARBA00004138"/>
    </source>
</evidence>
<evidence type="ECO:0000313" key="11">
    <source>
        <dbReference type="EMBL" id="KAK3247073.1"/>
    </source>
</evidence>
<gene>
    <name evidence="11" type="ORF">CYMTET_43419</name>
</gene>
<dbReference type="Gene3D" id="1.20.1520.10">
    <property type="entry name" value="ADP-ribosylation factor-like 2-binding protein, domain"/>
    <property type="match status" value="2"/>
</dbReference>
<dbReference type="AlphaFoldDB" id="A0AAE0F0A7"/>